<dbReference type="Gene3D" id="3.40.50.300">
    <property type="entry name" value="P-loop containing nucleotide triphosphate hydrolases"/>
    <property type="match status" value="1"/>
</dbReference>
<proteinExistence type="predicted"/>
<evidence type="ECO:0000313" key="3">
    <source>
        <dbReference type="Proteomes" id="UP000780875"/>
    </source>
</evidence>
<gene>
    <name evidence="2" type="ORF">K8U61_16470</name>
</gene>
<dbReference type="RefSeq" id="WP_224124131.1">
    <property type="nucleotide sequence ID" value="NZ_JAIQZJ010000009.1"/>
</dbReference>
<evidence type="ECO:0000313" key="2">
    <source>
        <dbReference type="EMBL" id="MBZ5739771.1"/>
    </source>
</evidence>
<keyword evidence="3" id="KW-1185">Reference proteome</keyword>
<name>A0ABS7UFJ8_9ACTN</name>
<reference evidence="2 3" key="1">
    <citation type="submission" date="2021-09" db="EMBL/GenBank/DDBJ databases">
        <title>Whole genome sequence of Nocardioides sp. GBK3QG-3.</title>
        <authorList>
            <person name="Tuo L."/>
        </authorList>
    </citation>
    <scope>NUCLEOTIDE SEQUENCE [LARGE SCALE GENOMIC DNA]</scope>
    <source>
        <strain evidence="2 3">GBK3QG-3</strain>
    </source>
</reference>
<dbReference type="SUPFAM" id="SSF52540">
    <property type="entry name" value="P-loop containing nucleoside triphosphate hydrolases"/>
    <property type="match status" value="1"/>
</dbReference>
<sequence length="374" mass="41106">MANQAKRTSWTKPVPLTEALKGAPPPSPTVGRWTADVEGKTVARALFYPNEVHSVGGEPESMKSWLLLLAAVQEIDQGKHVFYVDMEANDRSIVDRLRRLGASKVQIRRLFHYFRPDEPMTQGDQNALRGSIKRQQPSLVVLDGVTEAYSLQGLSINAAEDAAAWFQMFSRKCQVKPTEDYAGPAIVELDHVVKDRDGRGNWTLGTQHKKAGIKGAMYIVESVSQFGKGKHGRSRLFLAKDSPGGVEWVGYGKDRRRYVGDLHCDAVDLGGDVNAWIESPNVEAVDDTPEVPLTQQPDFRLLMQKVHEYISKNAGCSLRSIRDNTVGSAERIASAVEALVSEGYVANQSTGQRGKYVVAKDFTALRVVPGGAKS</sequence>
<protein>
    <submittedName>
        <fullName evidence="2">AAA family ATPase</fullName>
    </submittedName>
</protein>
<accession>A0ABS7UFJ8</accession>
<evidence type="ECO:0000256" key="1">
    <source>
        <dbReference type="SAM" id="MobiDB-lite"/>
    </source>
</evidence>
<dbReference type="InterPro" id="IPR027417">
    <property type="entry name" value="P-loop_NTPase"/>
</dbReference>
<comment type="caution">
    <text evidence="2">The sequence shown here is derived from an EMBL/GenBank/DDBJ whole genome shotgun (WGS) entry which is preliminary data.</text>
</comment>
<feature type="compositionally biased region" description="Polar residues" evidence="1">
    <location>
        <begin position="1"/>
        <end position="11"/>
    </location>
</feature>
<feature type="region of interest" description="Disordered" evidence="1">
    <location>
        <begin position="1"/>
        <end position="30"/>
    </location>
</feature>
<organism evidence="2 3">
    <name type="scientific">Nocardioides mangrovi</name>
    <dbReference type="NCBI Taxonomy" id="2874580"/>
    <lineage>
        <taxon>Bacteria</taxon>
        <taxon>Bacillati</taxon>
        <taxon>Actinomycetota</taxon>
        <taxon>Actinomycetes</taxon>
        <taxon>Propionibacteriales</taxon>
        <taxon>Nocardioidaceae</taxon>
        <taxon>Nocardioides</taxon>
    </lineage>
</organism>
<dbReference type="Pfam" id="PF13481">
    <property type="entry name" value="AAA_25"/>
    <property type="match status" value="1"/>
</dbReference>
<dbReference type="EMBL" id="JAIQZJ010000009">
    <property type="protein sequence ID" value="MBZ5739771.1"/>
    <property type="molecule type" value="Genomic_DNA"/>
</dbReference>
<dbReference type="Proteomes" id="UP000780875">
    <property type="component" value="Unassembled WGS sequence"/>
</dbReference>